<comment type="caution">
    <text evidence="1">The sequence shown here is derived from an EMBL/GenBank/DDBJ whole genome shotgun (WGS) entry which is preliminary data.</text>
</comment>
<organism evidence="1 2">
    <name type="scientific">Nitrospira defluvii</name>
    <dbReference type="NCBI Taxonomy" id="330214"/>
    <lineage>
        <taxon>Bacteria</taxon>
        <taxon>Pseudomonadati</taxon>
        <taxon>Nitrospirota</taxon>
        <taxon>Nitrospiria</taxon>
        <taxon>Nitrospirales</taxon>
        <taxon>Nitrospiraceae</taxon>
        <taxon>Nitrospira</taxon>
    </lineage>
</organism>
<evidence type="ECO:0000313" key="2">
    <source>
        <dbReference type="Proteomes" id="UP000675880"/>
    </source>
</evidence>
<gene>
    <name evidence="1" type="ORF">NSPZN2_40178</name>
</gene>
<sequence>MMYARSPRCALAVSRRIRENTAPAEREPREWRDTVVSAASSFTELLASPLRVNYTEGFNLPGIAR</sequence>
<name>A0ABN7LYR6_9BACT</name>
<dbReference type="EMBL" id="CAJNBJ010000017">
    <property type="protein sequence ID" value="CAE6768900.1"/>
    <property type="molecule type" value="Genomic_DNA"/>
</dbReference>
<evidence type="ECO:0000313" key="1">
    <source>
        <dbReference type="EMBL" id="CAE6768900.1"/>
    </source>
</evidence>
<reference evidence="1 2" key="1">
    <citation type="submission" date="2021-02" db="EMBL/GenBank/DDBJ databases">
        <authorList>
            <person name="Han P."/>
        </authorList>
    </citation>
    <scope>NUCLEOTIDE SEQUENCE [LARGE SCALE GENOMIC DNA]</scope>
    <source>
        <strain evidence="1">Candidatus Nitrospira sp. ZN2</strain>
    </source>
</reference>
<proteinExistence type="predicted"/>
<keyword evidence="2" id="KW-1185">Reference proteome</keyword>
<protein>
    <submittedName>
        <fullName evidence="1">Uncharacterized protein</fullName>
    </submittedName>
</protein>
<dbReference type="Proteomes" id="UP000675880">
    <property type="component" value="Unassembled WGS sequence"/>
</dbReference>
<accession>A0ABN7LYR6</accession>